<name>A0A382WK69_9ZZZZ</name>
<dbReference type="InterPro" id="IPR036322">
    <property type="entry name" value="WD40_repeat_dom_sf"/>
</dbReference>
<feature type="non-terminal residue" evidence="2">
    <location>
        <position position="211"/>
    </location>
</feature>
<reference evidence="2" key="1">
    <citation type="submission" date="2018-05" db="EMBL/GenBank/DDBJ databases">
        <authorList>
            <person name="Lanie J.A."/>
            <person name="Ng W.-L."/>
            <person name="Kazmierczak K.M."/>
            <person name="Andrzejewski T.M."/>
            <person name="Davidsen T.M."/>
            <person name="Wayne K.J."/>
            <person name="Tettelin H."/>
            <person name="Glass J.I."/>
            <person name="Rusch D."/>
            <person name="Podicherti R."/>
            <person name="Tsui H.-C.T."/>
            <person name="Winkler M.E."/>
        </authorList>
    </citation>
    <scope>NUCLEOTIDE SEQUENCE</scope>
</reference>
<proteinExistence type="predicted"/>
<dbReference type="InterPro" id="IPR015943">
    <property type="entry name" value="WD40/YVTN_repeat-like_dom_sf"/>
</dbReference>
<evidence type="ECO:0000259" key="1">
    <source>
        <dbReference type="Pfam" id="PF13360"/>
    </source>
</evidence>
<dbReference type="Pfam" id="PF13360">
    <property type="entry name" value="PQQ_2"/>
    <property type="match status" value="1"/>
</dbReference>
<organism evidence="2">
    <name type="scientific">marine metagenome</name>
    <dbReference type="NCBI Taxonomy" id="408172"/>
    <lineage>
        <taxon>unclassified sequences</taxon>
        <taxon>metagenomes</taxon>
        <taxon>ecological metagenomes</taxon>
    </lineage>
</organism>
<protein>
    <recommendedName>
        <fullName evidence="1">Pyrrolo-quinoline quinone repeat domain-containing protein</fullName>
    </recommendedName>
</protein>
<feature type="domain" description="Pyrrolo-quinoline quinone repeat" evidence="1">
    <location>
        <begin position="75"/>
        <end position="170"/>
    </location>
</feature>
<accession>A0A382WK69</accession>
<dbReference type="Gene3D" id="2.130.10.10">
    <property type="entry name" value="YVTN repeat-like/Quinoprotein amine dehydrogenase"/>
    <property type="match status" value="1"/>
</dbReference>
<dbReference type="EMBL" id="UINC01160499">
    <property type="protein sequence ID" value="SVD59182.1"/>
    <property type="molecule type" value="Genomic_DNA"/>
</dbReference>
<dbReference type="InterPro" id="IPR002372">
    <property type="entry name" value="PQQ_rpt_dom"/>
</dbReference>
<sequence length="211" mass="24118">MVHHLFQFILSILLWIMISGCYGSVHLDDDVKFDHINELIRLNHPTLQWYQKTKDPIQDLIRVNDSLALIWTHRGSVMIFNLNIGRKQGSAWTPSMGHITGITVNNGGNRFAFISMKNRMVGAYDIRAGKQIWKNRVDNLINNEPLILSDTVVVIGTRYGIKLFDLNNGELIKEKNNRFGVVKFIPANDGRFLVVTDDGHLQSYNTQLSQL</sequence>
<dbReference type="AlphaFoldDB" id="A0A382WK69"/>
<dbReference type="SUPFAM" id="SSF50978">
    <property type="entry name" value="WD40 repeat-like"/>
    <property type="match status" value="1"/>
</dbReference>
<gene>
    <name evidence="2" type="ORF">METZ01_LOCUS412036</name>
</gene>
<evidence type="ECO:0000313" key="2">
    <source>
        <dbReference type="EMBL" id="SVD59182.1"/>
    </source>
</evidence>